<dbReference type="SMART" id="SM00487">
    <property type="entry name" value="DEXDc"/>
    <property type="match status" value="1"/>
</dbReference>
<evidence type="ECO:0000256" key="5">
    <source>
        <dbReference type="ARBA" id="ARBA00022840"/>
    </source>
</evidence>
<dbReference type="PROSITE" id="PS51194">
    <property type="entry name" value="HELICASE_CTER"/>
    <property type="match status" value="1"/>
</dbReference>
<dbReference type="SMART" id="SM00490">
    <property type="entry name" value="HELICc"/>
    <property type="match status" value="1"/>
</dbReference>
<name>A0AA88XSU1_PINIB</name>
<dbReference type="GO" id="GO:0003724">
    <property type="term" value="F:RNA helicase activity"/>
    <property type="evidence" value="ECO:0007669"/>
    <property type="project" value="UniProtKB-EC"/>
</dbReference>
<accession>A0AA88XSU1</accession>
<dbReference type="PROSITE" id="PS51192">
    <property type="entry name" value="HELICASE_ATP_BIND_1"/>
    <property type="match status" value="1"/>
</dbReference>
<dbReference type="Proteomes" id="UP001186944">
    <property type="component" value="Unassembled WGS sequence"/>
</dbReference>
<feature type="compositionally biased region" description="Low complexity" evidence="9">
    <location>
        <begin position="648"/>
        <end position="671"/>
    </location>
</feature>
<evidence type="ECO:0000256" key="2">
    <source>
        <dbReference type="ARBA" id="ARBA00022741"/>
    </source>
</evidence>
<evidence type="ECO:0000256" key="6">
    <source>
        <dbReference type="ARBA" id="ARBA00047984"/>
    </source>
</evidence>
<feature type="compositionally biased region" description="Gly residues" evidence="9">
    <location>
        <begin position="46"/>
        <end position="64"/>
    </location>
</feature>
<dbReference type="FunFam" id="3.40.50.300:FF:000008">
    <property type="entry name" value="ATP-dependent RNA helicase RhlB"/>
    <property type="match status" value="1"/>
</dbReference>
<dbReference type="EC" id="3.6.4.13" evidence="1"/>
<dbReference type="PANTHER" id="PTHR47958">
    <property type="entry name" value="ATP-DEPENDENT RNA HELICASE DBP3"/>
    <property type="match status" value="1"/>
</dbReference>
<feature type="compositionally biased region" description="Gly residues" evidence="9">
    <location>
        <begin position="576"/>
        <end position="607"/>
    </location>
</feature>
<feature type="region of interest" description="Disordered" evidence="9">
    <location>
        <begin position="551"/>
        <end position="719"/>
    </location>
</feature>
<keyword evidence="2 8" id="KW-0547">Nucleotide-binding</keyword>
<organism evidence="13 14">
    <name type="scientific">Pinctada imbricata</name>
    <name type="common">Atlantic pearl-oyster</name>
    <name type="synonym">Pinctada martensii</name>
    <dbReference type="NCBI Taxonomy" id="66713"/>
    <lineage>
        <taxon>Eukaryota</taxon>
        <taxon>Metazoa</taxon>
        <taxon>Spiralia</taxon>
        <taxon>Lophotrochozoa</taxon>
        <taxon>Mollusca</taxon>
        <taxon>Bivalvia</taxon>
        <taxon>Autobranchia</taxon>
        <taxon>Pteriomorphia</taxon>
        <taxon>Pterioida</taxon>
        <taxon>Pterioidea</taxon>
        <taxon>Pteriidae</taxon>
        <taxon>Pinctada</taxon>
    </lineage>
</organism>
<feature type="compositionally biased region" description="Basic and acidic residues" evidence="9">
    <location>
        <begin position="1"/>
        <end position="19"/>
    </location>
</feature>
<feature type="compositionally biased region" description="Gly residues" evidence="9">
    <location>
        <begin position="617"/>
        <end position="647"/>
    </location>
</feature>
<sequence>MSFRDRMFDSSGRSDRKGFGGDSGLPSSFSSRRFGDRSGGDRGGRGRGGGYGGGRGGGGGGWGKSKGSQPGENLRKPRWDLSRLPKFEKNFYVEHPHVAARSEQEVQQFYQAHEVTVQGVNIPKPIFTFQEGGFPEYVMSCIRRQDWSCPTPIQTVSWPVALSGRDCVGIAQTGSDYVMASFKRMNWSAPTTIQTVSWPCALLGGDVVGIAQTGSGKTAGFIVPSIVHINHQPPLQPHDGPIVLVLVPTRELAQQVSEVASDFGSTSRIRNVCVYGGAPKGPQIRDLERGAEICIATPGRLIDFLEAGKTHLRRCTYLVLDEADRMLDMGFEPQIRKIVEQIRPDRQTLMFSATWPKDVRNLAEDFLKDYIQLNIGALQLSANHNILQIIDVCGENEKEFKLVKLLEEIMQEKENKTLVFTETKRKADDITRKMRREGWPMMCIHGDKSQQERDWVLNGFRSGQTPILIATDVASRGLDVGDIRFVINFDYPSSSEDYVHRIGRTARAGQTGTAYTFFTPENIKQANDLISVLKEANQVVNPKLMSLAENSRMYGGKGRSRGRFGDRKDNFRGRDSYGGGRGGRGGYGGGSRDSGYGNRSGGFGNKAGGSRFDQKGGSRGGYSNQGGYGGGQGRSQGGYGGSTGGGQSYQQGGSSHQGGSYNSRNQSYGQQNGYGGGQQQKKPSGWDMTQFTDWGSMGGASKQPPLPSGNPPPPPPLPM</sequence>
<evidence type="ECO:0000256" key="1">
    <source>
        <dbReference type="ARBA" id="ARBA00012552"/>
    </source>
</evidence>
<comment type="similarity">
    <text evidence="8">Belongs to the DEAD box helicase family.</text>
</comment>
<dbReference type="SUPFAM" id="SSF52540">
    <property type="entry name" value="P-loop containing nucleoside triphosphate hydrolases"/>
    <property type="match status" value="2"/>
</dbReference>
<dbReference type="Pfam" id="PF00270">
    <property type="entry name" value="DEAD"/>
    <property type="match status" value="1"/>
</dbReference>
<evidence type="ECO:0000313" key="13">
    <source>
        <dbReference type="EMBL" id="KAK3091083.1"/>
    </source>
</evidence>
<evidence type="ECO:0000313" key="14">
    <source>
        <dbReference type="Proteomes" id="UP001186944"/>
    </source>
</evidence>
<evidence type="ECO:0000256" key="9">
    <source>
        <dbReference type="SAM" id="MobiDB-lite"/>
    </source>
</evidence>
<feature type="domain" description="DEAD-box RNA helicase Q" evidence="12">
    <location>
        <begin position="127"/>
        <end position="155"/>
    </location>
</feature>
<feature type="domain" description="Helicase C-terminal" evidence="11">
    <location>
        <begin position="401"/>
        <end position="548"/>
    </location>
</feature>
<dbReference type="PROSITE" id="PS51195">
    <property type="entry name" value="Q_MOTIF"/>
    <property type="match status" value="1"/>
</dbReference>
<dbReference type="FunFam" id="3.40.50.300:FF:000079">
    <property type="entry name" value="probable ATP-dependent RNA helicase DDX17"/>
    <property type="match status" value="1"/>
</dbReference>
<keyword evidence="3 8" id="KW-0378">Hydrolase</keyword>
<dbReference type="AlphaFoldDB" id="A0AA88XSU1"/>
<dbReference type="PROSITE" id="PS00039">
    <property type="entry name" value="DEAD_ATP_HELICASE"/>
    <property type="match status" value="1"/>
</dbReference>
<feature type="compositionally biased region" description="Basic and acidic residues" evidence="9">
    <location>
        <begin position="563"/>
        <end position="575"/>
    </location>
</feature>
<dbReference type="InterPro" id="IPR027417">
    <property type="entry name" value="P-loop_NTPase"/>
</dbReference>
<dbReference type="GO" id="GO:0003676">
    <property type="term" value="F:nucleic acid binding"/>
    <property type="evidence" value="ECO:0007669"/>
    <property type="project" value="InterPro"/>
</dbReference>
<evidence type="ECO:0000256" key="4">
    <source>
        <dbReference type="ARBA" id="ARBA00022806"/>
    </source>
</evidence>
<dbReference type="CDD" id="cd18787">
    <property type="entry name" value="SF2_C_DEAD"/>
    <property type="match status" value="1"/>
</dbReference>
<evidence type="ECO:0000259" key="10">
    <source>
        <dbReference type="PROSITE" id="PS51192"/>
    </source>
</evidence>
<evidence type="ECO:0000256" key="7">
    <source>
        <dbReference type="PROSITE-ProRule" id="PRU00552"/>
    </source>
</evidence>
<feature type="short sequence motif" description="Q motif" evidence="7">
    <location>
        <begin position="127"/>
        <end position="155"/>
    </location>
</feature>
<feature type="region of interest" description="Disordered" evidence="9">
    <location>
        <begin position="1"/>
        <end position="79"/>
    </location>
</feature>
<comment type="catalytic activity">
    <reaction evidence="6">
        <text>ATP + H2O = ADP + phosphate + H(+)</text>
        <dbReference type="Rhea" id="RHEA:13065"/>
        <dbReference type="ChEBI" id="CHEBI:15377"/>
        <dbReference type="ChEBI" id="CHEBI:15378"/>
        <dbReference type="ChEBI" id="CHEBI:30616"/>
        <dbReference type="ChEBI" id="CHEBI:43474"/>
        <dbReference type="ChEBI" id="CHEBI:456216"/>
        <dbReference type="EC" id="3.6.4.13"/>
    </reaction>
</comment>
<reference evidence="13" key="1">
    <citation type="submission" date="2019-08" db="EMBL/GenBank/DDBJ databases">
        <title>The improved chromosome-level genome for the pearl oyster Pinctada fucata martensii using PacBio sequencing and Hi-C.</title>
        <authorList>
            <person name="Zheng Z."/>
        </authorList>
    </citation>
    <scope>NUCLEOTIDE SEQUENCE</scope>
    <source>
        <strain evidence="13">ZZ-2019</strain>
        <tissue evidence="13">Adductor muscle</tissue>
    </source>
</reference>
<gene>
    <name evidence="13" type="ORF">FSP39_017011</name>
</gene>
<dbReference type="InterPro" id="IPR001650">
    <property type="entry name" value="Helicase_C-like"/>
</dbReference>
<comment type="caution">
    <text evidence="13">The sequence shown here is derived from an EMBL/GenBank/DDBJ whole genome shotgun (WGS) entry which is preliminary data.</text>
</comment>
<dbReference type="Pfam" id="PF00271">
    <property type="entry name" value="Helicase_C"/>
    <property type="match status" value="1"/>
</dbReference>
<keyword evidence="14" id="KW-1185">Reference proteome</keyword>
<dbReference type="InterPro" id="IPR014001">
    <property type="entry name" value="Helicase_ATP-bd"/>
</dbReference>
<evidence type="ECO:0000256" key="3">
    <source>
        <dbReference type="ARBA" id="ARBA00022801"/>
    </source>
</evidence>
<feature type="compositionally biased region" description="Pro residues" evidence="9">
    <location>
        <begin position="704"/>
        <end position="719"/>
    </location>
</feature>
<dbReference type="GO" id="GO:0016787">
    <property type="term" value="F:hydrolase activity"/>
    <property type="evidence" value="ECO:0007669"/>
    <property type="project" value="UniProtKB-KW"/>
</dbReference>
<feature type="compositionally biased region" description="Basic and acidic residues" evidence="9">
    <location>
        <begin position="33"/>
        <end position="44"/>
    </location>
</feature>
<dbReference type="EMBL" id="VSWD01000010">
    <property type="protein sequence ID" value="KAK3091083.1"/>
    <property type="molecule type" value="Genomic_DNA"/>
</dbReference>
<dbReference type="InterPro" id="IPR000629">
    <property type="entry name" value="RNA-helicase_DEAD-box_CS"/>
</dbReference>
<dbReference type="Gene3D" id="3.40.50.300">
    <property type="entry name" value="P-loop containing nucleotide triphosphate hydrolases"/>
    <property type="match status" value="3"/>
</dbReference>
<evidence type="ECO:0000256" key="8">
    <source>
        <dbReference type="RuleBase" id="RU000492"/>
    </source>
</evidence>
<dbReference type="InterPro" id="IPR014014">
    <property type="entry name" value="RNA_helicase_DEAD_Q_motif"/>
</dbReference>
<evidence type="ECO:0000259" key="11">
    <source>
        <dbReference type="PROSITE" id="PS51194"/>
    </source>
</evidence>
<keyword evidence="4 8" id="KW-0347">Helicase</keyword>
<dbReference type="InterPro" id="IPR011545">
    <property type="entry name" value="DEAD/DEAH_box_helicase_dom"/>
</dbReference>
<proteinExistence type="inferred from homology"/>
<feature type="domain" description="Helicase ATP-binding" evidence="10">
    <location>
        <begin position="198"/>
        <end position="373"/>
    </location>
</feature>
<protein>
    <recommendedName>
        <fullName evidence="1">RNA helicase</fullName>
        <ecNumber evidence="1">3.6.4.13</ecNumber>
    </recommendedName>
</protein>
<keyword evidence="5 8" id="KW-0067">ATP-binding</keyword>
<dbReference type="GO" id="GO:0005524">
    <property type="term" value="F:ATP binding"/>
    <property type="evidence" value="ECO:0007669"/>
    <property type="project" value="UniProtKB-KW"/>
</dbReference>
<evidence type="ECO:0000259" key="12">
    <source>
        <dbReference type="PROSITE" id="PS51195"/>
    </source>
</evidence>